<evidence type="ECO:0000256" key="7">
    <source>
        <dbReference type="SAM" id="MobiDB-lite"/>
    </source>
</evidence>
<comment type="function">
    <text evidence="6">Involved in pre-mRNA splicing.</text>
</comment>
<feature type="domain" description="RING-type" evidence="8">
    <location>
        <begin position="215"/>
        <end position="252"/>
    </location>
</feature>
<comment type="subunit">
    <text evidence="6">Associated with the spliceosome.</text>
</comment>
<comment type="caution">
    <text evidence="10">The sequence shown here is derived from an EMBL/GenBank/DDBJ whole genome shotgun (WGS) entry which is preliminary data.</text>
</comment>
<keyword evidence="6" id="KW-0507">mRNA processing</keyword>
<dbReference type="AlphaFoldDB" id="A0A9W4UEG1"/>
<dbReference type="InterPro" id="IPR036855">
    <property type="entry name" value="Znf_CCCH_sf"/>
</dbReference>
<dbReference type="CDD" id="cd16539">
    <property type="entry name" value="RING-HC_RNF113A_B"/>
    <property type="match status" value="1"/>
</dbReference>
<keyword evidence="6" id="KW-0508">mRNA splicing</keyword>
<dbReference type="OrthoDB" id="25761at2759"/>
<dbReference type="InterPro" id="IPR013083">
    <property type="entry name" value="Znf_RING/FYVE/PHD"/>
</dbReference>
<dbReference type="GO" id="GO:0006397">
    <property type="term" value="P:mRNA processing"/>
    <property type="evidence" value="ECO:0007669"/>
    <property type="project" value="UniProtKB-KW"/>
</dbReference>
<feature type="compositionally biased region" description="Basic residues" evidence="7">
    <location>
        <begin position="10"/>
        <end position="20"/>
    </location>
</feature>
<dbReference type="InterPro" id="IPR001841">
    <property type="entry name" value="Znf_RING"/>
</dbReference>
<feature type="region of interest" description="Disordered" evidence="7">
    <location>
        <begin position="176"/>
        <end position="199"/>
    </location>
</feature>
<gene>
    <name evidence="10" type="ORF">PDIGIT_LOCUS7540</name>
</gene>
<keyword evidence="6" id="KW-0238">DNA-binding</keyword>
<keyword evidence="6" id="KW-0747">Spliceosome</keyword>
<evidence type="ECO:0000256" key="6">
    <source>
        <dbReference type="RuleBase" id="RU367110"/>
    </source>
</evidence>
<accession>A0A9W4UEG1</accession>
<feature type="domain" description="C3H1-type" evidence="9">
    <location>
        <begin position="130"/>
        <end position="158"/>
    </location>
</feature>
<comment type="similarity">
    <text evidence="1 6">Belongs to the CWC24 family.</text>
</comment>
<dbReference type="PROSITE" id="PS00518">
    <property type="entry name" value="ZF_RING_1"/>
    <property type="match status" value="1"/>
</dbReference>
<dbReference type="PROSITE" id="PS50089">
    <property type="entry name" value="ZF_RING_2"/>
    <property type="match status" value="1"/>
</dbReference>
<reference evidence="10" key="1">
    <citation type="submission" date="2023-01" db="EMBL/GenBank/DDBJ databases">
        <authorList>
            <person name="Van Ghelder C."/>
            <person name="Rancurel C."/>
        </authorList>
    </citation>
    <scope>NUCLEOTIDE SEQUENCE</scope>
    <source>
        <strain evidence="10">CNCM I-4278</strain>
    </source>
</reference>
<keyword evidence="2 5" id="KW-0479">Metal-binding</keyword>
<dbReference type="GO" id="GO:0005684">
    <property type="term" value="C:U2-type spliceosomal complex"/>
    <property type="evidence" value="ECO:0007669"/>
    <property type="project" value="TreeGrafter"/>
</dbReference>
<keyword evidence="4 5" id="KW-0862">Zinc</keyword>
<dbReference type="Proteomes" id="UP001152607">
    <property type="component" value="Unassembled WGS sequence"/>
</dbReference>
<evidence type="ECO:0000256" key="4">
    <source>
        <dbReference type="ARBA" id="ARBA00022833"/>
    </source>
</evidence>
<name>A0A9W4UEG1_9PLEO</name>
<evidence type="ECO:0000256" key="1">
    <source>
        <dbReference type="ARBA" id="ARBA00009161"/>
    </source>
</evidence>
<dbReference type="InterPro" id="IPR039971">
    <property type="entry name" value="CWC24-like"/>
</dbReference>
<keyword evidence="3 5" id="KW-0863">Zinc-finger</keyword>
<dbReference type="PANTHER" id="PTHR12930">
    <property type="entry name" value="ZINC FINGER PROTEIN 183"/>
    <property type="match status" value="1"/>
</dbReference>
<evidence type="ECO:0000259" key="8">
    <source>
        <dbReference type="PROSITE" id="PS50089"/>
    </source>
</evidence>
<dbReference type="InterPro" id="IPR000571">
    <property type="entry name" value="Znf_CCCH"/>
</dbReference>
<sequence length="292" mass="32071">MADTTTPVVKFKKRGAKAAPRKVAPPPTHSDSDNSASDSEADNDGRVVKRRKVAGNELKATTANDTRRSEFEGNTTKFEANRSAVMNDDELSTQNLLGNSRLATSAAEDVQKEVLGPKRPSNVRVITLIDYTPDTCKDYRLTGFCGFGDNCKFAHIREDAAAGWKLDKEWELSGNGKKASSGGTIVASANRDSNTGEKDEDGIDIAELEKIPFACTICEKPYKNPIMTKCGHYFCEACALKRYRKDPTCKNCGANTFGTFNAAKNVQKLLDRKKKWEDRKKAEAEAAEEGKK</sequence>
<dbReference type="SMART" id="SM00184">
    <property type="entry name" value="RING"/>
    <property type="match status" value="1"/>
</dbReference>
<dbReference type="GO" id="GO:0008270">
    <property type="term" value="F:zinc ion binding"/>
    <property type="evidence" value="ECO:0007669"/>
    <property type="project" value="UniProtKB-KW"/>
</dbReference>
<dbReference type="Pfam" id="PF13920">
    <property type="entry name" value="zf-C3HC4_3"/>
    <property type="match status" value="1"/>
</dbReference>
<evidence type="ECO:0000256" key="3">
    <source>
        <dbReference type="ARBA" id="ARBA00022771"/>
    </source>
</evidence>
<dbReference type="EMBL" id="CAOQHR010000005">
    <property type="protein sequence ID" value="CAI6334480.1"/>
    <property type="molecule type" value="Genomic_DNA"/>
</dbReference>
<dbReference type="InterPro" id="IPR017907">
    <property type="entry name" value="Znf_RING_CS"/>
</dbReference>
<proteinExistence type="inferred from homology"/>
<dbReference type="SUPFAM" id="SSF57850">
    <property type="entry name" value="RING/U-box"/>
    <property type="match status" value="1"/>
</dbReference>
<evidence type="ECO:0000256" key="2">
    <source>
        <dbReference type="ARBA" id="ARBA00022723"/>
    </source>
</evidence>
<evidence type="ECO:0000259" key="9">
    <source>
        <dbReference type="PROSITE" id="PS50103"/>
    </source>
</evidence>
<dbReference type="PROSITE" id="PS50103">
    <property type="entry name" value="ZF_C3H1"/>
    <property type="match status" value="1"/>
</dbReference>
<dbReference type="Gene3D" id="3.30.40.10">
    <property type="entry name" value="Zinc/RING finger domain, C3HC4 (zinc finger)"/>
    <property type="match status" value="1"/>
</dbReference>
<dbReference type="SMART" id="SM00356">
    <property type="entry name" value="ZnF_C3H1"/>
    <property type="match status" value="1"/>
</dbReference>
<dbReference type="GO" id="GO:0003677">
    <property type="term" value="F:DNA binding"/>
    <property type="evidence" value="ECO:0007669"/>
    <property type="project" value="UniProtKB-UniRule"/>
</dbReference>
<evidence type="ECO:0000313" key="10">
    <source>
        <dbReference type="EMBL" id="CAI6334480.1"/>
    </source>
</evidence>
<feature type="zinc finger region" description="C3H1-type" evidence="5">
    <location>
        <begin position="130"/>
        <end position="158"/>
    </location>
</feature>
<dbReference type="GO" id="GO:0034247">
    <property type="term" value="P:snoRNA splicing"/>
    <property type="evidence" value="ECO:0007669"/>
    <property type="project" value="TreeGrafter"/>
</dbReference>
<protein>
    <recommendedName>
        <fullName evidence="6">Pre-mRNA-splicing factor CWC24</fullName>
    </recommendedName>
</protein>
<comment type="subcellular location">
    <subcellularLocation>
        <location evidence="6">Nucleus</location>
    </subcellularLocation>
</comment>
<keyword evidence="6" id="KW-0539">Nucleus</keyword>
<keyword evidence="11" id="KW-1185">Reference proteome</keyword>
<feature type="region of interest" description="Disordered" evidence="7">
    <location>
        <begin position="1"/>
        <end position="71"/>
    </location>
</feature>
<dbReference type="Pfam" id="PF00642">
    <property type="entry name" value="zf-CCCH"/>
    <property type="match status" value="1"/>
</dbReference>
<evidence type="ECO:0000313" key="11">
    <source>
        <dbReference type="Proteomes" id="UP001152607"/>
    </source>
</evidence>
<dbReference type="PANTHER" id="PTHR12930:SF0">
    <property type="entry name" value="RING FINGER PROTEIN 113B"/>
    <property type="match status" value="1"/>
</dbReference>
<organism evidence="10 11">
    <name type="scientific">Periconia digitata</name>
    <dbReference type="NCBI Taxonomy" id="1303443"/>
    <lineage>
        <taxon>Eukaryota</taxon>
        <taxon>Fungi</taxon>
        <taxon>Dikarya</taxon>
        <taxon>Ascomycota</taxon>
        <taxon>Pezizomycotina</taxon>
        <taxon>Dothideomycetes</taxon>
        <taxon>Pleosporomycetidae</taxon>
        <taxon>Pleosporales</taxon>
        <taxon>Massarineae</taxon>
        <taxon>Periconiaceae</taxon>
        <taxon>Periconia</taxon>
    </lineage>
</organism>
<dbReference type="SUPFAM" id="SSF90229">
    <property type="entry name" value="CCCH zinc finger"/>
    <property type="match status" value="1"/>
</dbReference>
<evidence type="ECO:0000256" key="5">
    <source>
        <dbReference type="PROSITE-ProRule" id="PRU00723"/>
    </source>
</evidence>